<dbReference type="Proteomes" id="UP000002770">
    <property type="component" value="Unassembled WGS sequence"/>
</dbReference>
<dbReference type="InParanoid" id="G9EJE5"/>
<dbReference type="NCBIfam" id="TIGR00219">
    <property type="entry name" value="mreC"/>
    <property type="match status" value="1"/>
</dbReference>
<evidence type="ECO:0000256" key="2">
    <source>
        <dbReference type="ARBA" id="ARBA00013855"/>
    </source>
</evidence>
<organism evidence="6 7">
    <name type="scientific">Legionella drancourtii LLAP12</name>
    <dbReference type="NCBI Taxonomy" id="658187"/>
    <lineage>
        <taxon>Bacteria</taxon>
        <taxon>Pseudomonadati</taxon>
        <taxon>Pseudomonadota</taxon>
        <taxon>Gammaproteobacteria</taxon>
        <taxon>Legionellales</taxon>
        <taxon>Legionellaceae</taxon>
        <taxon>Legionella</taxon>
    </lineage>
</organism>
<dbReference type="PANTHER" id="PTHR34138">
    <property type="entry name" value="CELL SHAPE-DETERMINING PROTEIN MREC"/>
    <property type="match status" value="1"/>
</dbReference>
<dbReference type="STRING" id="658187.LDG_5307"/>
<evidence type="ECO:0000313" key="7">
    <source>
        <dbReference type="Proteomes" id="UP000002770"/>
    </source>
</evidence>
<protein>
    <recommendedName>
        <fullName evidence="2">Cell shape-determining protein MreC</fullName>
    </recommendedName>
    <alternativeName>
        <fullName evidence="4">Cell shape protein MreC</fullName>
    </alternativeName>
</protein>
<dbReference type="GO" id="GO:0005886">
    <property type="term" value="C:plasma membrane"/>
    <property type="evidence" value="ECO:0007669"/>
    <property type="project" value="TreeGrafter"/>
</dbReference>
<dbReference type="Gene3D" id="2.40.10.350">
    <property type="entry name" value="Rod shape-determining protein MreC, domain 2"/>
    <property type="match status" value="1"/>
</dbReference>
<dbReference type="HOGENOM" id="CLU_042663_2_1_6"/>
<dbReference type="PANTHER" id="PTHR34138:SF1">
    <property type="entry name" value="CELL SHAPE-DETERMINING PROTEIN MREC"/>
    <property type="match status" value="1"/>
</dbReference>
<dbReference type="InterPro" id="IPR042175">
    <property type="entry name" value="Cell/Rod_MreC_2"/>
</dbReference>
<name>G9EJE5_9GAMM</name>
<feature type="domain" description="Rod shape-determining protein MreC beta-barrel core" evidence="5">
    <location>
        <begin position="49"/>
        <end position="196"/>
    </location>
</feature>
<keyword evidence="3" id="KW-0133">Cell shape</keyword>
<evidence type="ECO:0000256" key="4">
    <source>
        <dbReference type="ARBA" id="ARBA00032089"/>
    </source>
</evidence>
<accession>G9EJE5</accession>
<dbReference type="InterPro" id="IPR042177">
    <property type="entry name" value="Cell/Rod_1"/>
</dbReference>
<dbReference type="GO" id="GO:0008360">
    <property type="term" value="P:regulation of cell shape"/>
    <property type="evidence" value="ECO:0007669"/>
    <property type="project" value="UniProtKB-KW"/>
</dbReference>
<dbReference type="EMBL" id="JH413796">
    <property type="protein sequence ID" value="EHL32711.1"/>
    <property type="molecule type" value="Genomic_DNA"/>
</dbReference>
<dbReference type="InterPro" id="IPR055342">
    <property type="entry name" value="MreC_beta-barrel_core"/>
</dbReference>
<keyword evidence="7" id="KW-1185">Reference proteome</keyword>
<dbReference type="AlphaFoldDB" id="G9EJE5"/>
<evidence type="ECO:0000256" key="3">
    <source>
        <dbReference type="ARBA" id="ARBA00022960"/>
    </source>
</evidence>
<gene>
    <name evidence="6" type="ORF">LDG_5307</name>
</gene>
<dbReference type="Gene3D" id="2.40.10.340">
    <property type="entry name" value="Rod shape-determining protein MreC, domain 1"/>
    <property type="match status" value="1"/>
</dbReference>
<dbReference type="InterPro" id="IPR007221">
    <property type="entry name" value="MreC"/>
</dbReference>
<dbReference type="eggNOG" id="COG1792">
    <property type="taxonomic scope" value="Bacteria"/>
</dbReference>
<dbReference type="Pfam" id="PF04085">
    <property type="entry name" value="MreC"/>
    <property type="match status" value="1"/>
</dbReference>
<evidence type="ECO:0000259" key="5">
    <source>
        <dbReference type="Pfam" id="PF04085"/>
    </source>
</evidence>
<dbReference type="RefSeq" id="WP_006869292.1">
    <property type="nucleotide sequence ID" value="NZ_JH413796.1"/>
</dbReference>
<sequence>MKICACVTSKQWLEAELQKLLVIQKENSQLKELLQTSAQANMSAMAAQILAVDTSNSRQVVVLNKGKRDGVYVGQPILDAKGVMGQIVDVGPLTSTVLLISDSKSAVPVRNNRTGERAILIGTNDIERLFLINLPKTSSIHPGDVLVTSGLDHRYPEGYPVGKVEQVSSIPGEDFVKVKVSPVALLNRNRLVLLIWPDKEQEQLTVQINKRLNAKEMM</sequence>
<evidence type="ECO:0000256" key="1">
    <source>
        <dbReference type="ARBA" id="ARBA00009369"/>
    </source>
</evidence>
<proteinExistence type="inferred from homology"/>
<comment type="similarity">
    <text evidence="1">Belongs to the MreC family.</text>
</comment>
<evidence type="ECO:0000313" key="6">
    <source>
        <dbReference type="EMBL" id="EHL32711.1"/>
    </source>
</evidence>
<reference evidence="6 7" key="1">
    <citation type="journal article" date="2011" name="BMC Genomics">
        <title>Insight into cross-talk between intra-amoebal pathogens.</title>
        <authorList>
            <person name="Gimenez G."/>
            <person name="Bertelli C."/>
            <person name="Moliner C."/>
            <person name="Robert C."/>
            <person name="Raoult D."/>
            <person name="Fournier P.E."/>
            <person name="Greub G."/>
        </authorList>
    </citation>
    <scope>NUCLEOTIDE SEQUENCE [LARGE SCALE GENOMIC DNA]</scope>
    <source>
        <strain evidence="6 7">LLAP12</strain>
    </source>
</reference>